<organism evidence="6 7">
    <name type="scientific">Myxococcus fulvus</name>
    <dbReference type="NCBI Taxonomy" id="33"/>
    <lineage>
        <taxon>Bacteria</taxon>
        <taxon>Pseudomonadati</taxon>
        <taxon>Myxococcota</taxon>
        <taxon>Myxococcia</taxon>
        <taxon>Myxococcales</taxon>
        <taxon>Cystobacterineae</taxon>
        <taxon>Myxococcaceae</taxon>
        <taxon>Myxococcus</taxon>
    </lineage>
</organism>
<dbReference type="AlphaFoldDB" id="A0A511T2G1"/>
<dbReference type="GO" id="GO:0004066">
    <property type="term" value="F:asparagine synthase (glutamine-hydrolyzing) activity"/>
    <property type="evidence" value="ECO:0007669"/>
    <property type="project" value="UniProtKB-EC"/>
</dbReference>
<dbReference type="STRING" id="1334629.MFUL124B02_01750"/>
<evidence type="ECO:0000256" key="2">
    <source>
        <dbReference type="ARBA" id="ARBA00012737"/>
    </source>
</evidence>
<feature type="compositionally biased region" description="Basic and acidic residues" evidence="4">
    <location>
        <begin position="111"/>
        <end position="140"/>
    </location>
</feature>
<dbReference type="Gene3D" id="3.40.50.620">
    <property type="entry name" value="HUPs"/>
    <property type="match status" value="1"/>
</dbReference>
<name>A0A511T2G1_MYXFU</name>
<dbReference type="EMBL" id="BJXR01000025">
    <property type="protein sequence ID" value="GEN07803.1"/>
    <property type="molecule type" value="Genomic_DNA"/>
</dbReference>
<sequence length="523" mass="57352">MSASPGDPSGPLAILPSYQATSEHTEDSVWRLLARPCADGGEQLRDELRRAQSEGGTHDAPLAALRRDEGGLDPTAVAAFLNHALMLHQSLFEGVGRVAPPLPHVHRSHHRQEDEEHATSEEQARIATHREAHRQDDGQARPHRTAHRHEDEQTPPVAHDDDELARTLLSAGSDAVAVRLREAARDVSLSGGVDSAVLCMLAARHAPGRIRAWSMDVHFADETERRNARTVARLAGVEHVDVPIPDAVLPELFEQAVLANESPILNARAIASFAFYAEARRRGASVMLSGAGADEVLMGNPGALTAAMARIEEDRRLVQSVLRASVDNLRTRHPAPVAESFTVGNLGTAPWSLSDTSTSEEVRYAAWVLRELVLPPELRGARAHGITVHTPYLDTRFADVALALPESSLRREGVGKWLFRHAVRGLVPDEVRLARKTPRYGHTALSSPARARWLELYREWLSPARMEPLGVILPEAPLSLLERYTRLAPDAPEASVVDRLLMRLCSLAMLHAHAVRLRPCPES</sequence>
<dbReference type="Pfam" id="PF00733">
    <property type="entry name" value="Asn_synthase"/>
    <property type="match status" value="1"/>
</dbReference>
<feature type="region of interest" description="Disordered" evidence="4">
    <location>
        <begin position="105"/>
        <end position="160"/>
    </location>
</feature>
<feature type="domain" description="Asparagine synthetase" evidence="5">
    <location>
        <begin position="174"/>
        <end position="486"/>
    </location>
</feature>
<dbReference type="PANTHER" id="PTHR43284:SF1">
    <property type="entry name" value="ASPARAGINE SYNTHETASE"/>
    <property type="match status" value="1"/>
</dbReference>
<dbReference type="PANTHER" id="PTHR43284">
    <property type="entry name" value="ASPARAGINE SYNTHETASE (GLUTAMINE-HYDROLYZING)"/>
    <property type="match status" value="1"/>
</dbReference>
<accession>A0A511T2G1</accession>
<dbReference type="InterPro" id="IPR051786">
    <property type="entry name" value="ASN_synthetase/amidase"/>
</dbReference>
<gene>
    <name evidence="6" type="ORF">MFU01_28400</name>
</gene>
<dbReference type="EC" id="6.3.5.4" evidence="2"/>
<reference evidence="6 7" key="1">
    <citation type="submission" date="2019-07" db="EMBL/GenBank/DDBJ databases">
        <title>Whole genome shotgun sequence of Myxococcus fulvus NBRC 100333.</title>
        <authorList>
            <person name="Hosoyama A."/>
            <person name="Uohara A."/>
            <person name="Ohji S."/>
            <person name="Ichikawa N."/>
        </authorList>
    </citation>
    <scope>NUCLEOTIDE SEQUENCE [LARGE SCALE GENOMIC DNA]</scope>
    <source>
        <strain evidence="6 7">NBRC 100333</strain>
    </source>
</reference>
<dbReference type="Proteomes" id="UP000321514">
    <property type="component" value="Unassembled WGS sequence"/>
</dbReference>
<evidence type="ECO:0000313" key="6">
    <source>
        <dbReference type="EMBL" id="GEN07803.1"/>
    </source>
</evidence>
<dbReference type="GO" id="GO:0006529">
    <property type="term" value="P:asparagine biosynthetic process"/>
    <property type="evidence" value="ECO:0007669"/>
    <property type="project" value="InterPro"/>
</dbReference>
<dbReference type="InterPro" id="IPR014729">
    <property type="entry name" value="Rossmann-like_a/b/a_fold"/>
</dbReference>
<dbReference type="SUPFAM" id="SSF52402">
    <property type="entry name" value="Adenine nucleotide alpha hydrolases-like"/>
    <property type="match status" value="1"/>
</dbReference>
<dbReference type="CDD" id="cd01991">
    <property type="entry name" value="Asn_synthase_B_C"/>
    <property type="match status" value="1"/>
</dbReference>
<evidence type="ECO:0000256" key="3">
    <source>
        <dbReference type="ARBA" id="ARBA00048741"/>
    </source>
</evidence>
<dbReference type="InterPro" id="IPR001962">
    <property type="entry name" value="Asn_synthase"/>
</dbReference>
<comment type="caution">
    <text evidence="6">The sequence shown here is derived from an EMBL/GenBank/DDBJ whole genome shotgun (WGS) entry which is preliminary data.</text>
</comment>
<evidence type="ECO:0000313" key="7">
    <source>
        <dbReference type="Proteomes" id="UP000321514"/>
    </source>
</evidence>
<evidence type="ECO:0000259" key="5">
    <source>
        <dbReference type="Pfam" id="PF00733"/>
    </source>
</evidence>
<protein>
    <recommendedName>
        <fullName evidence="2">asparagine synthase (glutamine-hydrolyzing)</fullName>
        <ecNumber evidence="2">6.3.5.4</ecNumber>
    </recommendedName>
</protein>
<proteinExistence type="predicted"/>
<comment type="pathway">
    <text evidence="1">Amino-acid biosynthesis; L-asparagine biosynthesis; L-asparagine from L-aspartate (L-Gln route): step 1/1.</text>
</comment>
<evidence type="ECO:0000256" key="1">
    <source>
        <dbReference type="ARBA" id="ARBA00005187"/>
    </source>
</evidence>
<comment type="catalytic activity">
    <reaction evidence="3">
        <text>L-aspartate + L-glutamine + ATP + H2O = L-asparagine + L-glutamate + AMP + diphosphate + H(+)</text>
        <dbReference type="Rhea" id="RHEA:12228"/>
        <dbReference type="ChEBI" id="CHEBI:15377"/>
        <dbReference type="ChEBI" id="CHEBI:15378"/>
        <dbReference type="ChEBI" id="CHEBI:29985"/>
        <dbReference type="ChEBI" id="CHEBI:29991"/>
        <dbReference type="ChEBI" id="CHEBI:30616"/>
        <dbReference type="ChEBI" id="CHEBI:33019"/>
        <dbReference type="ChEBI" id="CHEBI:58048"/>
        <dbReference type="ChEBI" id="CHEBI:58359"/>
        <dbReference type="ChEBI" id="CHEBI:456215"/>
        <dbReference type="EC" id="6.3.5.4"/>
    </reaction>
</comment>
<evidence type="ECO:0000256" key="4">
    <source>
        <dbReference type="SAM" id="MobiDB-lite"/>
    </source>
</evidence>